<keyword evidence="3" id="KW-1185">Reference proteome</keyword>
<sequence length="131" mass="14828">TRPATKGYGGCWPTTVRHLSGCRERSLVGCRNKGRRREGRGRRLVVFDNGTLFLPSVGMGEEGEYVCHAENPWGKDTMRVAVKRNLFQKTQSQRRCLVPKDYPSQSNLARRHPNPDTMSQVNNLTQEAQSP</sequence>
<organism evidence="2 3">
    <name type="scientific">Esox lucius</name>
    <name type="common">Northern pike</name>
    <dbReference type="NCBI Taxonomy" id="8010"/>
    <lineage>
        <taxon>Eukaryota</taxon>
        <taxon>Metazoa</taxon>
        <taxon>Chordata</taxon>
        <taxon>Craniata</taxon>
        <taxon>Vertebrata</taxon>
        <taxon>Euteleostomi</taxon>
        <taxon>Actinopterygii</taxon>
        <taxon>Neopterygii</taxon>
        <taxon>Teleostei</taxon>
        <taxon>Protacanthopterygii</taxon>
        <taxon>Esociformes</taxon>
        <taxon>Esocidae</taxon>
        <taxon>Esox</taxon>
    </lineage>
</organism>
<reference evidence="2 3" key="1">
    <citation type="submission" date="2020-02" db="EMBL/GenBank/DDBJ databases">
        <title>Esox lucius (northern pike) genome, fEsoLuc1, primary haplotype.</title>
        <authorList>
            <person name="Myers G."/>
            <person name="Karagic N."/>
            <person name="Meyer A."/>
            <person name="Pippel M."/>
            <person name="Reichard M."/>
            <person name="Winkler S."/>
            <person name="Tracey A."/>
            <person name="Sims Y."/>
            <person name="Howe K."/>
            <person name="Rhie A."/>
            <person name="Formenti G."/>
            <person name="Durbin R."/>
            <person name="Fedrigo O."/>
            <person name="Jarvis E.D."/>
        </authorList>
    </citation>
    <scope>NUCLEOTIDE SEQUENCE [LARGE SCALE GENOMIC DNA]</scope>
</reference>
<evidence type="ECO:0000313" key="3">
    <source>
        <dbReference type="Proteomes" id="UP000265140"/>
    </source>
</evidence>
<feature type="compositionally biased region" description="Polar residues" evidence="1">
    <location>
        <begin position="116"/>
        <end position="131"/>
    </location>
</feature>
<proteinExistence type="predicted"/>
<dbReference type="InterPro" id="IPR013783">
    <property type="entry name" value="Ig-like_fold"/>
</dbReference>
<evidence type="ECO:0000313" key="2">
    <source>
        <dbReference type="Ensembl" id="ENSELUP00000087343.1"/>
    </source>
</evidence>
<dbReference type="Ensembl" id="ENSELUT00000088217.1">
    <property type="protein sequence ID" value="ENSELUP00000087343.1"/>
    <property type="gene ID" value="ENSELUG00000036655.1"/>
</dbReference>
<dbReference type="InterPro" id="IPR036179">
    <property type="entry name" value="Ig-like_dom_sf"/>
</dbReference>
<name>A0AAY5KE41_ESOLU</name>
<evidence type="ECO:0008006" key="4">
    <source>
        <dbReference type="Google" id="ProtNLM"/>
    </source>
</evidence>
<protein>
    <recommendedName>
        <fullName evidence="4">Immunoglobulin I-set domain-containing protein</fullName>
    </recommendedName>
</protein>
<accession>A0AAY5KE41</accession>
<dbReference type="AlphaFoldDB" id="A0AAY5KE41"/>
<feature type="region of interest" description="Disordered" evidence="1">
    <location>
        <begin position="92"/>
        <end position="131"/>
    </location>
</feature>
<dbReference type="Proteomes" id="UP000265140">
    <property type="component" value="Chromosome 16"/>
</dbReference>
<dbReference type="Gene3D" id="2.60.40.10">
    <property type="entry name" value="Immunoglobulins"/>
    <property type="match status" value="1"/>
</dbReference>
<reference evidence="2" key="3">
    <citation type="submission" date="2025-09" db="UniProtKB">
        <authorList>
            <consortium name="Ensembl"/>
        </authorList>
    </citation>
    <scope>IDENTIFICATION</scope>
</reference>
<dbReference type="SUPFAM" id="SSF48726">
    <property type="entry name" value="Immunoglobulin"/>
    <property type="match status" value="1"/>
</dbReference>
<evidence type="ECO:0000256" key="1">
    <source>
        <dbReference type="SAM" id="MobiDB-lite"/>
    </source>
</evidence>
<reference evidence="2" key="2">
    <citation type="submission" date="2025-08" db="UniProtKB">
        <authorList>
            <consortium name="Ensembl"/>
        </authorList>
    </citation>
    <scope>IDENTIFICATION</scope>
</reference>